<feature type="compositionally biased region" description="Basic and acidic residues" evidence="2">
    <location>
        <begin position="280"/>
        <end position="291"/>
    </location>
</feature>
<feature type="region of interest" description="Disordered" evidence="2">
    <location>
        <begin position="493"/>
        <end position="537"/>
    </location>
</feature>
<accession>A0A0G4GRD8</accession>
<evidence type="ECO:0000256" key="3">
    <source>
        <dbReference type="SAM" id="Phobius"/>
    </source>
</evidence>
<dbReference type="GO" id="GO:0008270">
    <property type="term" value="F:zinc ion binding"/>
    <property type="evidence" value="ECO:0007669"/>
    <property type="project" value="UniProtKB-KW"/>
</dbReference>
<feature type="region of interest" description="Disordered" evidence="2">
    <location>
        <begin position="277"/>
        <end position="323"/>
    </location>
</feature>
<feature type="compositionally biased region" description="Low complexity" evidence="2">
    <location>
        <begin position="105"/>
        <end position="114"/>
    </location>
</feature>
<feature type="region of interest" description="Disordered" evidence="2">
    <location>
        <begin position="154"/>
        <end position="202"/>
    </location>
</feature>
<name>A0A0G4GRD8_9ALVE</name>
<dbReference type="AlphaFoldDB" id="A0A0G4GRD8"/>
<feature type="compositionally biased region" description="Gly residues" evidence="2">
    <location>
        <begin position="377"/>
        <end position="397"/>
    </location>
</feature>
<feature type="compositionally biased region" description="Polar residues" evidence="2">
    <location>
        <begin position="83"/>
        <end position="97"/>
    </location>
</feature>
<keyword evidence="1" id="KW-0479">Metal-binding</keyword>
<feature type="compositionally biased region" description="Basic and acidic residues" evidence="2">
    <location>
        <begin position="514"/>
        <end position="523"/>
    </location>
</feature>
<dbReference type="Pfam" id="PF15801">
    <property type="entry name" value="zf-C6H2"/>
    <property type="match status" value="1"/>
</dbReference>
<feature type="compositionally biased region" description="Basic and acidic residues" evidence="2">
    <location>
        <begin position="240"/>
        <end position="251"/>
    </location>
</feature>
<proteinExistence type="inferred from homology"/>
<evidence type="ECO:0000256" key="2">
    <source>
        <dbReference type="SAM" id="MobiDB-lite"/>
    </source>
</evidence>
<feature type="transmembrane region" description="Helical" evidence="3">
    <location>
        <begin position="206"/>
        <end position="228"/>
    </location>
</feature>
<evidence type="ECO:0000313" key="5">
    <source>
        <dbReference type="EMBL" id="CEM33109.1"/>
    </source>
</evidence>
<gene>
    <name evidence="5" type="ORF">Cvel_5090</name>
</gene>
<evidence type="ECO:0000259" key="4">
    <source>
        <dbReference type="PROSITE" id="PS52013"/>
    </source>
</evidence>
<feature type="region of interest" description="Disordered" evidence="2">
    <location>
        <begin position="53"/>
        <end position="114"/>
    </location>
</feature>
<dbReference type="EMBL" id="CDMZ01001469">
    <property type="protein sequence ID" value="CEM33109.1"/>
    <property type="molecule type" value="Genomic_DNA"/>
</dbReference>
<reference evidence="5" key="1">
    <citation type="submission" date="2014-11" db="EMBL/GenBank/DDBJ databases">
        <authorList>
            <person name="Otto D Thomas"/>
            <person name="Naeem Raeece"/>
        </authorList>
    </citation>
    <scope>NUCLEOTIDE SEQUENCE</scope>
</reference>
<keyword evidence="1" id="KW-0862">Zinc</keyword>
<sequence length="537" mass="56403">MYHCQGCGVETSERLCCPKCQKYGRASFFCSQECFHQNWSQHNKLHTVIKQSVKANERRKGQQQEEKKEGLGEGAQGQHSLIAASSSLPEGSSTDGSGANGVDPSGESSSIEHSGSFKLKRSSVNSFAVGAWQSACRLLGVSASSGPVPVTVGAPTLATGSRHLSPRSRAFRSSSQDGPLPGPLPGSPSLHQQKQHGAGGRRPSKIGGVLVVLCCAAFVCCIFWLFLLDPGNRSRRSKERHQDRERERQEAGMEENGGPASLAVPALSAEQETPGLSIVAEEKEQKLELRGDSSGLEEDSSRSSSSSGPAAGTAFLAPSEPKGQTVVEQIAELREVVTRLEARLFEHSGLIRDLSSSVAAMQGTHTHPPSGDESDNRGGGDVTGGIGSQGGDAGGPGEEAERNQLTLLHAGNKDKGVFGTDAMSVGAVGVRKEQEVGVVGPEGDREDRGLGFSHGHHKGRHHKGHAGASGVGAVGREGDQEGLQQMEGSEQRRAVQMDEGGLWRDTNSSAGLPEMEKKGEAFHLGHAPLDAIGSSSV</sequence>
<comment type="similarity">
    <text evidence="1">Belongs to the peptidase M24A family. Methionine aminopeptidase type 1 subfamily.</text>
</comment>
<keyword evidence="3" id="KW-0472">Membrane</keyword>
<feature type="domain" description="C6H2-type" evidence="4">
    <location>
        <begin position="1"/>
        <end position="53"/>
    </location>
</feature>
<dbReference type="InterPro" id="IPR031615">
    <property type="entry name" value="Zfn-C6H2"/>
</dbReference>
<organism evidence="5">
    <name type="scientific">Chromera velia CCMP2878</name>
    <dbReference type="NCBI Taxonomy" id="1169474"/>
    <lineage>
        <taxon>Eukaryota</taxon>
        <taxon>Sar</taxon>
        <taxon>Alveolata</taxon>
        <taxon>Colpodellida</taxon>
        <taxon>Chromeraceae</taxon>
        <taxon>Chromera</taxon>
    </lineage>
</organism>
<feature type="compositionally biased region" description="Basic and acidic residues" evidence="2">
    <location>
        <begin position="55"/>
        <end position="71"/>
    </location>
</feature>
<feature type="region of interest" description="Disordered" evidence="2">
    <location>
        <begin position="361"/>
        <end position="399"/>
    </location>
</feature>
<dbReference type="VEuPathDB" id="CryptoDB:Cvel_5090"/>
<protein>
    <recommendedName>
        <fullName evidence="4">C6H2-type domain-containing protein</fullName>
    </recommendedName>
</protein>
<keyword evidence="3" id="KW-1133">Transmembrane helix</keyword>
<keyword evidence="3" id="KW-0812">Transmembrane</keyword>
<keyword evidence="1" id="KW-0863">Zinc-finger</keyword>
<dbReference type="PROSITE" id="PS52013">
    <property type="entry name" value="ZF_C6H2"/>
    <property type="match status" value="1"/>
</dbReference>
<feature type="region of interest" description="Disordered" evidence="2">
    <location>
        <begin position="234"/>
        <end position="261"/>
    </location>
</feature>
<evidence type="ECO:0000256" key="1">
    <source>
        <dbReference type="PROSITE-ProRule" id="PRU01357"/>
    </source>
</evidence>